<feature type="transmembrane region" description="Helical" evidence="1">
    <location>
        <begin position="12"/>
        <end position="36"/>
    </location>
</feature>
<dbReference type="AlphaFoldDB" id="Q97M48"/>
<dbReference type="Gene3D" id="3.40.50.620">
    <property type="entry name" value="HUPs"/>
    <property type="match status" value="1"/>
</dbReference>
<dbReference type="RefSeq" id="WP_010963674.1">
    <property type="nucleotide sequence ID" value="NC_003030.1"/>
</dbReference>
<organism evidence="3 4">
    <name type="scientific">Clostridium acetobutylicum (strain ATCC 824 / DSM 792 / JCM 1419 / IAM 19013 / LMG 5710 / NBRC 13948 / NRRL B-527 / VKM B-1787 / 2291 / W)</name>
    <dbReference type="NCBI Taxonomy" id="272562"/>
    <lineage>
        <taxon>Bacteria</taxon>
        <taxon>Bacillati</taxon>
        <taxon>Bacillota</taxon>
        <taxon>Clostridia</taxon>
        <taxon>Eubacteriales</taxon>
        <taxon>Clostridiaceae</taxon>
        <taxon>Clostridium</taxon>
    </lineage>
</organism>
<dbReference type="PANTHER" id="PTHR30336">
    <property type="entry name" value="INNER MEMBRANE PROTEIN, PROBABLE PERMEASE"/>
    <property type="match status" value="1"/>
</dbReference>
<evidence type="ECO:0000259" key="2">
    <source>
        <dbReference type="Pfam" id="PF02698"/>
    </source>
</evidence>
<dbReference type="DNASU" id="1116535"/>
<dbReference type="OrthoDB" id="9782395at2"/>
<dbReference type="EMBL" id="AE001437">
    <property type="protein sequence ID" value="AAK78332.1"/>
    <property type="molecule type" value="Genomic_DNA"/>
</dbReference>
<gene>
    <name evidence="3" type="ordered locus">CA_C0352</name>
</gene>
<evidence type="ECO:0000256" key="1">
    <source>
        <dbReference type="SAM" id="Phobius"/>
    </source>
</evidence>
<dbReference type="GO" id="GO:0005886">
    <property type="term" value="C:plasma membrane"/>
    <property type="evidence" value="ECO:0007669"/>
    <property type="project" value="TreeGrafter"/>
</dbReference>
<accession>Q97M48</accession>
<dbReference type="GO" id="GO:0000270">
    <property type="term" value="P:peptidoglycan metabolic process"/>
    <property type="evidence" value="ECO:0007669"/>
    <property type="project" value="TreeGrafter"/>
</dbReference>
<dbReference type="PANTHER" id="PTHR30336:SF4">
    <property type="entry name" value="ENVELOPE BIOGENESIS FACTOR ELYC"/>
    <property type="match status" value="1"/>
</dbReference>
<keyword evidence="1" id="KW-1133">Transmembrane helix</keyword>
<feature type="transmembrane region" description="Helical" evidence="1">
    <location>
        <begin position="203"/>
        <end position="224"/>
    </location>
</feature>
<keyword evidence="1" id="KW-0812">Transmembrane</keyword>
<dbReference type="PIR" id="A96943">
    <property type="entry name" value="A96943"/>
</dbReference>
<dbReference type="KEGG" id="cac:CA_C0352"/>
<dbReference type="GeneID" id="44996863"/>
<dbReference type="eggNOG" id="COG1434">
    <property type="taxonomic scope" value="Bacteria"/>
</dbReference>
<feature type="domain" description="DUF218" evidence="2">
    <location>
        <begin position="49"/>
        <end position="175"/>
    </location>
</feature>
<evidence type="ECO:0000313" key="4">
    <source>
        <dbReference type="Proteomes" id="UP000000814"/>
    </source>
</evidence>
<dbReference type="STRING" id="272562.CA_C0352"/>
<evidence type="ECO:0000313" key="3">
    <source>
        <dbReference type="EMBL" id="AAK78332.1"/>
    </source>
</evidence>
<keyword evidence="1" id="KW-0472">Membrane</keyword>
<dbReference type="InterPro" id="IPR051599">
    <property type="entry name" value="Cell_Envelope_Assoc"/>
</dbReference>
<name>Q97M48_CLOAB</name>
<protein>
    <submittedName>
        <fullName evidence="3">Uncharacterized conserved membrane protein, SANA family</fullName>
    </submittedName>
</protein>
<dbReference type="InterPro" id="IPR003848">
    <property type="entry name" value="DUF218"/>
</dbReference>
<dbReference type="Pfam" id="PF02698">
    <property type="entry name" value="DUF218"/>
    <property type="match status" value="1"/>
</dbReference>
<dbReference type="HOGENOM" id="CLU_051474_4_0_9"/>
<reference evidence="3 4" key="1">
    <citation type="journal article" date="2001" name="J. Bacteriol.">
        <title>Genome sequence and comparative analysis of the solvent-producing bacterium Clostridium acetobutylicum.</title>
        <authorList>
            <person name="Nolling J."/>
            <person name="Breton G."/>
            <person name="Omelchenko M.V."/>
            <person name="Makarova K.S."/>
            <person name="Zeng Q."/>
            <person name="Gibson R."/>
            <person name="Lee H.M."/>
            <person name="Dubois J."/>
            <person name="Qiu D."/>
            <person name="Hitti J."/>
            <person name="Wolf Y.I."/>
            <person name="Tatusov R.L."/>
            <person name="Sabathe F."/>
            <person name="Doucette-Stamm L."/>
            <person name="Soucaille P."/>
            <person name="Daly M.J."/>
            <person name="Bennett G.N."/>
            <person name="Koonin E.V."/>
            <person name="Smith D.R."/>
        </authorList>
    </citation>
    <scope>NUCLEOTIDE SEQUENCE [LARGE SCALE GENOMIC DNA]</scope>
    <source>
        <strain evidence="4">ATCC 824 / DSM 792 / JCM 1419 / LMG 5710 / VKM B-1787</strain>
    </source>
</reference>
<proteinExistence type="predicted"/>
<dbReference type="InterPro" id="IPR014729">
    <property type="entry name" value="Rossmann-like_a/b/a_fold"/>
</dbReference>
<dbReference type="CDD" id="cd06259">
    <property type="entry name" value="YdcF-like"/>
    <property type="match status" value="1"/>
</dbReference>
<sequence length="225" mass="26438">MDVNSFIVLLKYMSLSVFIFIIIILILINLYPLLFYKSPITKLRRDSFDVIIILGFPALQNGKPSPIMRERVIKAVKLFNKGYANKIICSGGGVYNKYIESDVMANFAKSLGIPNGCLIKEDKSRNTYQNIQNSIKIMENKHWSSAIVVTSPWHLRRSNYFLSKFNIAYRMEKSDYPKEFSYLYIIAMYMWENYVMTKTKMNLLLSFLLLEIYLGYLSYVYYYLQ</sequence>
<dbReference type="Proteomes" id="UP000000814">
    <property type="component" value="Chromosome"/>
</dbReference>
<dbReference type="GO" id="GO:0043164">
    <property type="term" value="P:Gram-negative-bacterium-type cell wall biogenesis"/>
    <property type="evidence" value="ECO:0007669"/>
    <property type="project" value="TreeGrafter"/>
</dbReference>
<keyword evidence="4" id="KW-1185">Reference proteome</keyword>